<dbReference type="EMBL" id="BSUY01000001">
    <property type="protein sequence ID" value="GMA81606.1"/>
    <property type="molecule type" value="Genomic_DNA"/>
</dbReference>
<gene>
    <name evidence="1" type="ORF">GCM10025855_11390</name>
</gene>
<evidence type="ECO:0000313" key="1">
    <source>
        <dbReference type="EMBL" id="GMA81606.1"/>
    </source>
</evidence>
<sequence>MNNNDINNIKKALTCLSNAYELSTNQKIILGLEPELNMLSNVIKKDLFRRVNDEN</sequence>
<proteinExistence type="predicted"/>
<keyword evidence="2" id="KW-1185">Reference proteome</keyword>
<dbReference type="Proteomes" id="UP001157046">
    <property type="component" value="Unassembled WGS sequence"/>
</dbReference>
<organism evidence="1 2">
    <name type="scientific">Shewanella glacialipiscicola</name>
    <dbReference type="NCBI Taxonomy" id="614069"/>
    <lineage>
        <taxon>Bacteria</taxon>
        <taxon>Pseudomonadati</taxon>
        <taxon>Pseudomonadota</taxon>
        <taxon>Gammaproteobacteria</taxon>
        <taxon>Alteromonadales</taxon>
        <taxon>Shewanellaceae</taxon>
        <taxon>Shewanella</taxon>
    </lineage>
</organism>
<evidence type="ECO:0000313" key="2">
    <source>
        <dbReference type="Proteomes" id="UP001157046"/>
    </source>
</evidence>
<reference evidence="2" key="1">
    <citation type="journal article" date="2019" name="Int. J. Syst. Evol. Microbiol.">
        <title>The Global Catalogue of Microorganisms (GCM) 10K type strain sequencing project: providing services to taxonomists for standard genome sequencing and annotation.</title>
        <authorList>
            <consortium name="The Broad Institute Genomics Platform"/>
            <consortium name="The Broad Institute Genome Sequencing Center for Infectious Disease"/>
            <person name="Wu L."/>
            <person name="Ma J."/>
        </authorList>
    </citation>
    <scope>NUCLEOTIDE SEQUENCE [LARGE SCALE GENOMIC DNA]</scope>
    <source>
        <strain evidence="2">NBRC 102030</strain>
    </source>
</reference>
<protein>
    <submittedName>
        <fullName evidence="1">Uncharacterized protein</fullName>
    </submittedName>
</protein>
<accession>A0ABQ6J420</accession>
<name>A0ABQ6J420_9GAMM</name>
<comment type="caution">
    <text evidence="1">The sequence shown here is derived from an EMBL/GenBank/DDBJ whole genome shotgun (WGS) entry which is preliminary data.</text>
</comment>